<keyword evidence="5" id="KW-1185">Reference proteome</keyword>
<evidence type="ECO:0000256" key="1">
    <source>
        <dbReference type="ARBA" id="ARBA00022737"/>
    </source>
</evidence>
<dbReference type="PROSITE" id="PS50297">
    <property type="entry name" value="ANK_REP_REGION"/>
    <property type="match status" value="2"/>
</dbReference>
<evidence type="ECO:0000313" key="4">
    <source>
        <dbReference type="EMBL" id="KAH6899818.1"/>
    </source>
</evidence>
<dbReference type="EMBL" id="JAGPYM010000001">
    <property type="protein sequence ID" value="KAH6899818.1"/>
    <property type="molecule type" value="Genomic_DNA"/>
</dbReference>
<dbReference type="SUPFAM" id="SSF81383">
    <property type="entry name" value="F-box domain"/>
    <property type="match status" value="1"/>
</dbReference>
<comment type="caution">
    <text evidence="4">The sequence shown here is derived from an EMBL/GenBank/DDBJ whole genome shotgun (WGS) entry which is preliminary data.</text>
</comment>
<accession>A0A9P8WHX7</accession>
<gene>
    <name evidence="4" type="ORF">B0T10DRAFT_542165</name>
</gene>
<feature type="repeat" description="ANK" evidence="3">
    <location>
        <begin position="96"/>
        <end position="128"/>
    </location>
</feature>
<sequence length="587" mass="65113">MKDYHPPPGLESMPDEVQAHIWAFVDARDLAVICRLSQRLHDEAERTLYRRDAMGKNNKAIKWAVEQGDDAFGAQIIAKSCFRGANVNHSYRLEFCNKTAIHLAAENGKAMMVEMLLRKGAPSSKSSLRFTGGENMSLFWLPLAGAILNGHKDICRILIKDGAPPVIAVRPLSYGGRRRTSTQFGPAQPTSPVALTVFHHAVSLCDVDFMRELHSRFPNYLDVARPNGWQTPLHLAVCLGKTAVVTALLSMGCNMNPVDERGETPLMEAIELAIESYDPRDRQHGFENAKSLIEFGADIHSQSATYEGHTPFTKVVSGLQYDLSSSHQRIKALMRLLKDNGADVNAPNRRRETAIVALCRVAAGDFASPSTNKYILTLVDEFGADPNVSGVLEGRSQSIMRFAIHTRGLHSICSRLAASGARITASEFESVLYHKDQIDPIRDLPKALLAKRDGILDDLTAIFPIADHFSSVEGLVKAAMDLVHWRLGKVAQNLTFDGNYHDHAMPGFLFLVIDKLRRSHTYAYKQEDAISDAKLFLSKGASVELRDATGRTVLDRLSVSHPELTLLRDVLMTQRRSAVRRRRQGMA</sequence>
<proteinExistence type="predicted"/>
<dbReference type="SUPFAM" id="SSF48403">
    <property type="entry name" value="Ankyrin repeat"/>
    <property type="match status" value="1"/>
</dbReference>
<dbReference type="Proteomes" id="UP000777438">
    <property type="component" value="Unassembled WGS sequence"/>
</dbReference>
<dbReference type="SMART" id="SM00248">
    <property type="entry name" value="ANK"/>
    <property type="match status" value="6"/>
</dbReference>
<keyword evidence="2 3" id="KW-0040">ANK repeat</keyword>
<dbReference type="Pfam" id="PF12796">
    <property type="entry name" value="Ank_2"/>
    <property type="match status" value="2"/>
</dbReference>
<protein>
    <submittedName>
        <fullName evidence="4">Ankyrin repeat-containing domain protein</fullName>
    </submittedName>
</protein>
<feature type="repeat" description="ANK" evidence="3">
    <location>
        <begin position="228"/>
        <end position="260"/>
    </location>
</feature>
<dbReference type="InterPro" id="IPR036770">
    <property type="entry name" value="Ankyrin_rpt-contain_sf"/>
</dbReference>
<evidence type="ECO:0000256" key="2">
    <source>
        <dbReference type="ARBA" id="ARBA00023043"/>
    </source>
</evidence>
<organism evidence="4 5">
    <name type="scientific">Thelonectria olida</name>
    <dbReference type="NCBI Taxonomy" id="1576542"/>
    <lineage>
        <taxon>Eukaryota</taxon>
        <taxon>Fungi</taxon>
        <taxon>Dikarya</taxon>
        <taxon>Ascomycota</taxon>
        <taxon>Pezizomycotina</taxon>
        <taxon>Sordariomycetes</taxon>
        <taxon>Hypocreomycetidae</taxon>
        <taxon>Hypocreales</taxon>
        <taxon>Nectriaceae</taxon>
        <taxon>Thelonectria</taxon>
    </lineage>
</organism>
<evidence type="ECO:0000256" key="3">
    <source>
        <dbReference type="PROSITE-ProRule" id="PRU00023"/>
    </source>
</evidence>
<dbReference type="OrthoDB" id="5102899at2759"/>
<name>A0A9P8WHX7_9HYPO</name>
<reference evidence="4 5" key="1">
    <citation type="journal article" date="2021" name="Nat. Commun.">
        <title>Genetic determinants of endophytism in the Arabidopsis root mycobiome.</title>
        <authorList>
            <person name="Mesny F."/>
            <person name="Miyauchi S."/>
            <person name="Thiergart T."/>
            <person name="Pickel B."/>
            <person name="Atanasova L."/>
            <person name="Karlsson M."/>
            <person name="Huettel B."/>
            <person name="Barry K.W."/>
            <person name="Haridas S."/>
            <person name="Chen C."/>
            <person name="Bauer D."/>
            <person name="Andreopoulos W."/>
            <person name="Pangilinan J."/>
            <person name="LaButti K."/>
            <person name="Riley R."/>
            <person name="Lipzen A."/>
            <person name="Clum A."/>
            <person name="Drula E."/>
            <person name="Henrissat B."/>
            <person name="Kohler A."/>
            <person name="Grigoriev I.V."/>
            <person name="Martin F.M."/>
            <person name="Hacquard S."/>
        </authorList>
    </citation>
    <scope>NUCLEOTIDE SEQUENCE [LARGE SCALE GENOMIC DNA]</scope>
    <source>
        <strain evidence="4 5">MPI-CAGE-CH-0241</strain>
    </source>
</reference>
<dbReference type="PANTHER" id="PTHR24173:SF74">
    <property type="entry name" value="ANKYRIN REPEAT DOMAIN-CONTAINING PROTEIN 16"/>
    <property type="match status" value="1"/>
</dbReference>
<dbReference type="AlphaFoldDB" id="A0A9P8WHX7"/>
<keyword evidence="1" id="KW-0677">Repeat</keyword>
<dbReference type="PROSITE" id="PS50088">
    <property type="entry name" value="ANK_REPEAT"/>
    <property type="match status" value="2"/>
</dbReference>
<dbReference type="PANTHER" id="PTHR24173">
    <property type="entry name" value="ANKYRIN REPEAT CONTAINING"/>
    <property type="match status" value="1"/>
</dbReference>
<dbReference type="Gene3D" id="1.25.40.20">
    <property type="entry name" value="Ankyrin repeat-containing domain"/>
    <property type="match status" value="3"/>
</dbReference>
<dbReference type="InterPro" id="IPR002110">
    <property type="entry name" value="Ankyrin_rpt"/>
</dbReference>
<dbReference type="InterPro" id="IPR036047">
    <property type="entry name" value="F-box-like_dom_sf"/>
</dbReference>
<evidence type="ECO:0000313" key="5">
    <source>
        <dbReference type="Proteomes" id="UP000777438"/>
    </source>
</evidence>